<evidence type="ECO:0000313" key="2">
    <source>
        <dbReference type="Proteomes" id="UP001161497"/>
    </source>
</evidence>
<evidence type="ECO:0000313" key="1">
    <source>
        <dbReference type="EMBL" id="CAI9086712.1"/>
    </source>
</evidence>
<reference evidence="1" key="1">
    <citation type="submission" date="2023-03" db="EMBL/GenBank/DDBJ databases">
        <authorList>
            <person name="Cremers G."/>
            <person name="Picone N."/>
        </authorList>
    </citation>
    <scope>NUCLEOTIDE SEQUENCE</scope>
    <source>
        <strain evidence="1">Sample_alias</strain>
    </source>
</reference>
<sequence>MECHLEKRLRGYSLTIRTNEEREYDLPCHLFKNNVSDWLFKEGWKQNKGKK</sequence>
<keyword evidence="2" id="KW-1185">Reference proteome</keyword>
<organism evidence="1 2">
    <name type="scientific">Candidatus Methylacidiphilum fumarolicum</name>
    <dbReference type="NCBI Taxonomy" id="591154"/>
    <lineage>
        <taxon>Bacteria</taxon>
        <taxon>Pseudomonadati</taxon>
        <taxon>Verrucomicrobiota</taxon>
        <taxon>Methylacidiphilae</taxon>
        <taxon>Methylacidiphilales</taxon>
        <taxon>Methylacidiphilaceae</taxon>
        <taxon>Methylacidiphilum (ex Ratnadevi et al. 2023)</taxon>
    </lineage>
</organism>
<proteinExistence type="predicted"/>
<protein>
    <submittedName>
        <fullName evidence="1">Uncharacterized protein</fullName>
    </submittedName>
</protein>
<gene>
    <name evidence="1" type="ORF">MFUM_2406</name>
</gene>
<dbReference type="EMBL" id="OX458932">
    <property type="protein sequence ID" value="CAI9086712.1"/>
    <property type="molecule type" value="Genomic_DNA"/>
</dbReference>
<name>A0ABN8XMK6_9BACT</name>
<accession>A0ABN8XMK6</accession>
<dbReference type="Proteomes" id="UP001161497">
    <property type="component" value="Chromosome"/>
</dbReference>